<organism evidence="1 2">
    <name type="scientific">Halobacteriovorax marinus (strain ATCC BAA-682 / DSM 15412 / SJ)</name>
    <name type="common">Bacteriovorax marinus</name>
    <dbReference type="NCBI Taxonomy" id="862908"/>
    <lineage>
        <taxon>Bacteria</taxon>
        <taxon>Pseudomonadati</taxon>
        <taxon>Bdellovibrionota</taxon>
        <taxon>Bacteriovoracia</taxon>
        <taxon>Bacteriovoracales</taxon>
        <taxon>Halobacteriovoraceae</taxon>
        <taxon>Halobacteriovorax</taxon>
    </lineage>
</organism>
<dbReference type="Proteomes" id="UP000008963">
    <property type="component" value="Chromosome"/>
</dbReference>
<evidence type="ECO:0000313" key="1">
    <source>
        <dbReference type="EMBL" id="CBW27142.1"/>
    </source>
</evidence>
<reference evidence="2" key="1">
    <citation type="journal article" date="2013" name="ISME J.">
        <title>A small predatory core genome in the divergent marine Bacteriovorax marinus SJ and the terrestrial Bdellovibrio bacteriovorus.</title>
        <authorList>
            <person name="Crossman L.C."/>
            <person name="Chen H."/>
            <person name="Cerdeno-Tarraga A.M."/>
            <person name="Brooks K."/>
            <person name="Quail M.A."/>
            <person name="Pineiro S.A."/>
            <person name="Hobley L."/>
            <person name="Sockett R.E."/>
            <person name="Bentley S.D."/>
            <person name="Parkhill J."/>
            <person name="Williams H.N."/>
            <person name="Stine O.C."/>
        </authorList>
    </citation>
    <scope>NUCLEOTIDE SEQUENCE [LARGE SCALE GENOMIC DNA]</scope>
    <source>
        <strain evidence="2">ATCC BAA-682 / DSM 15412 / SJ</strain>
    </source>
</reference>
<keyword evidence="2" id="KW-1185">Reference proteome</keyword>
<dbReference type="KEGG" id="bmx:BMS_2344"/>
<evidence type="ECO:0008006" key="3">
    <source>
        <dbReference type="Google" id="ProtNLM"/>
    </source>
</evidence>
<sequence>MDNEMMTFFVDEIKEIRKSMIVSISTLIETKLEDGSKFEEFGQMVDRIYGTAATLGLTEISEYTKAVKDVSYMASVSENESGKKKVVRSLIKYIELSDLICASIFDKKELAKINHQLKLEKSRAQNLNQREFYSIDKKSCAIE</sequence>
<protein>
    <recommendedName>
        <fullName evidence="3">HPt domain-containing protein</fullName>
    </recommendedName>
</protein>
<accession>E1X4R6</accession>
<evidence type="ECO:0000313" key="2">
    <source>
        <dbReference type="Proteomes" id="UP000008963"/>
    </source>
</evidence>
<gene>
    <name evidence="1" type="ordered locus">BMS_2344</name>
</gene>
<dbReference type="OrthoDB" id="5295151at2"/>
<dbReference type="AlphaFoldDB" id="E1X4R6"/>
<name>E1X4R6_HALMS</name>
<dbReference type="HOGENOM" id="CLU_1803496_0_0_7"/>
<dbReference type="STRING" id="862908.BMS_2344"/>
<proteinExistence type="predicted"/>
<dbReference type="EMBL" id="FQ312005">
    <property type="protein sequence ID" value="CBW27142.1"/>
    <property type="molecule type" value="Genomic_DNA"/>
</dbReference>
<dbReference type="RefSeq" id="WP_014244919.1">
    <property type="nucleotide sequence ID" value="NC_016620.1"/>
</dbReference>
<dbReference type="PATRIC" id="fig|862908.3.peg.2232"/>